<accession>A0AAN9MYE0</accession>
<comment type="caution">
    <text evidence="2">The sequence shown here is derived from an EMBL/GenBank/DDBJ whole genome shotgun (WGS) entry which is preliminary data.</text>
</comment>
<proteinExistence type="predicted"/>
<evidence type="ECO:0000313" key="3">
    <source>
        <dbReference type="Proteomes" id="UP001367508"/>
    </source>
</evidence>
<gene>
    <name evidence="2" type="ORF">VNO77_02501</name>
</gene>
<keyword evidence="3" id="KW-1185">Reference proteome</keyword>
<evidence type="ECO:0000256" key="1">
    <source>
        <dbReference type="SAM" id="MobiDB-lite"/>
    </source>
</evidence>
<reference evidence="2 3" key="1">
    <citation type="submission" date="2024-01" db="EMBL/GenBank/DDBJ databases">
        <title>The genomes of 5 underutilized Papilionoideae crops provide insights into root nodulation and disease resistanc.</title>
        <authorList>
            <person name="Jiang F."/>
        </authorList>
    </citation>
    <scope>NUCLEOTIDE SEQUENCE [LARGE SCALE GENOMIC DNA]</scope>
    <source>
        <strain evidence="2">LVBAO_FW01</strain>
        <tissue evidence="2">Leaves</tissue>
    </source>
</reference>
<feature type="region of interest" description="Disordered" evidence="1">
    <location>
        <begin position="1"/>
        <end position="24"/>
    </location>
</feature>
<feature type="compositionally biased region" description="Gly residues" evidence="1">
    <location>
        <begin position="1"/>
        <end position="20"/>
    </location>
</feature>
<protein>
    <submittedName>
        <fullName evidence="2">Uncharacterized protein</fullName>
    </submittedName>
</protein>
<evidence type="ECO:0000313" key="2">
    <source>
        <dbReference type="EMBL" id="KAK7360502.1"/>
    </source>
</evidence>
<dbReference type="EMBL" id="JAYMYQ010000001">
    <property type="protein sequence ID" value="KAK7360502.1"/>
    <property type="molecule type" value="Genomic_DNA"/>
</dbReference>
<sequence>MERLGAGRGPPGGSNPGSGGREANNSTTCARLLADYSWPYYVFKGNERLPVIYEEKVDARIRTRGSGIEALHSSPLSAALCRPDAPLSTTTLDIQSSGILEKMKLMILGILAISD</sequence>
<dbReference type="Proteomes" id="UP001367508">
    <property type="component" value="Unassembled WGS sequence"/>
</dbReference>
<organism evidence="2 3">
    <name type="scientific">Canavalia gladiata</name>
    <name type="common">Sword bean</name>
    <name type="synonym">Dolichos gladiatus</name>
    <dbReference type="NCBI Taxonomy" id="3824"/>
    <lineage>
        <taxon>Eukaryota</taxon>
        <taxon>Viridiplantae</taxon>
        <taxon>Streptophyta</taxon>
        <taxon>Embryophyta</taxon>
        <taxon>Tracheophyta</taxon>
        <taxon>Spermatophyta</taxon>
        <taxon>Magnoliopsida</taxon>
        <taxon>eudicotyledons</taxon>
        <taxon>Gunneridae</taxon>
        <taxon>Pentapetalae</taxon>
        <taxon>rosids</taxon>
        <taxon>fabids</taxon>
        <taxon>Fabales</taxon>
        <taxon>Fabaceae</taxon>
        <taxon>Papilionoideae</taxon>
        <taxon>50 kb inversion clade</taxon>
        <taxon>NPAAA clade</taxon>
        <taxon>indigoferoid/millettioid clade</taxon>
        <taxon>Phaseoleae</taxon>
        <taxon>Canavalia</taxon>
    </lineage>
</organism>
<name>A0AAN9MYE0_CANGL</name>
<dbReference type="AlphaFoldDB" id="A0AAN9MYE0"/>